<dbReference type="PANTHER" id="PTHR37292:SF2">
    <property type="entry name" value="DUF262 DOMAIN-CONTAINING PROTEIN"/>
    <property type="match status" value="1"/>
</dbReference>
<dbReference type="PANTHER" id="PTHR37292">
    <property type="entry name" value="VNG6097C"/>
    <property type="match status" value="1"/>
</dbReference>
<proteinExistence type="predicted"/>
<dbReference type="EMBL" id="CP013050">
    <property type="protein sequence ID" value="ALM76054.1"/>
    <property type="molecule type" value="Genomic_DNA"/>
</dbReference>
<dbReference type="Pfam" id="PF03235">
    <property type="entry name" value="GmrSD_N"/>
    <property type="match status" value="1"/>
</dbReference>
<feature type="domain" description="HNH nuclease" evidence="2">
    <location>
        <begin position="432"/>
        <end position="471"/>
    </location>
</feature>
<dbReference type="STRING" id="55802.TBCH5v1_2153"/>
<organism evidence="3 4">
    <name type="scientific">Thermococcus barophilus</name>
    <dbReference type="NCBI Taxonomy" id="55802"/>
    <lineage>
        <taxon>Archaea</taxon>
        <taxon>Methanobacteriati</taxon>
        <taxon>Methanobacteriota</taxon>
        <taxon>Thermococci</taxon>
        <taxon>Thermococcales</taxon>
        <taxon>Thermococcaceae</taxon>
        <taxon>Thermococcus</taxon>
    </lineage>
</organism>
<sequence>MSSIKLRDLLRDTYNGRIVLPDFQRSFVWYPEDVRELLVSVFGGYFIGSMLFLESTREEAPFALRLIEGVEKVNPEARIQYSVRILLDGQQRTTALFYAFHAPNIPLSNRKYPHKFYVDIKKALAEEWEDAIIGVSIADRRRLAEIRRNRYMVPLTDFTDLEALVSRFEGDPNIPVTRLIKLYNDVMEYEIHVITLPSETSLDKIVETFERLNKTGMPLSTFDLATARLYKYGINLRSLHKEAQERYEFAKILPPELILKVIALIRGKEPRRKNLLELDHNNFYEEWERACRALELAYRRMTDIKNGYGILDFKKWAPYSTLIVPLAAMLDYLHSNKKESPENYTKIDAFYWTAVFTNKYDHAVDSQSFSDFNDFILWVEEGIAPEFIEKFDPETVDLDVSSVASAIFKGVLSLIVLKGALDFKTGQPPQFELYRNKIQVDHIFPRSLYNEDRVANRTIITTNQSKSNKKPSEYFKERIQELGEESVLNILATHLIPPEALEALLKNDLETFMELRKRAIIDEIKRRVGVGV</sequence>
<dbReference type="PATRIC" id="fig|55802.8.peg.2134"/>
<feature type="domain" description="GmrSD restriction endonucleases N-terminal" evidence="1">
    <location>
        <begin position="7"/>
        <end position="229"/>
    </location>
</feature>
<reference evidence="3 4" key="1">
    <citation type="journal article" date="2016" name="Genome Announc.">
        <title>Complete genome sequence of the hyperthermophilic and piezophilic archaeon Thermococcus barophilus Ch5, capable of growth at the expense of hydrogenogenesis from carbon monoxide and formate.</title>
        <authorList>
            <person name="Oger P."/>
            <person name="Sokolova T.G."/>
            <person name="Kozhevnikova D.A."/>
            <person name="Taranov E.A."/>
            <person name="Vannier P."/>
            <person name="Lee H.S."/>
            <person name="Kwon K.K."/>
            <person name="Kang S.G."/>
            <person name="Lee J.H."/>
            <person name="Bonch-Osmolovskaya E.A."/>
            <person name="Lebedinsky A.V."/>
        </authorList>
    </citation>
    <scope>NUCLEOTIDE SEQUENCE [LARGE SCALE GENOMIC DNA]</scope>
    <source>
        <strain evidence="4">Ch5</strain>
    </source>
</reference>
<evidence type="ECO:0008006" key="5">
    <source>
        <dbReference type="Google" id="ProtNLM"/>
    </source>
</evidence>
<dbReference type="Pfam" id="PF13395">
    <property type="entry name" value="HNH_4"/>
    <property type="match status" value="1"/>
</dbReference>
<evidence type="ECO:0000259" key="1">
    <source>
        <dbReference type="Pfam" id="PF03235"/>
    </source>
</evidence>
<accession>A0A0S1XE36</accession>
<gene>
    <name evidence="3" type="ORF">TBCH5v1_2153</name>
</gene>
<dbReference type="InterPro" id="IPR004919">
    <property type="entry name" value="GmrSD_N"/>
</dbReference>
<dbReference type="Proteomes" id="UP000066042">
    <property type="component" value="Chromosome"/>
</dbReference>
<name>A0A0S1XE36_THEBA</name>
<dbReference type="AlphaFoldDB" id="A0A0S1XE36"/>
<protein>
    <recommendedName>
        <fullName evidence="5">DUF262 domain-containing protein</fullName>
    </recommendedName>
</protein>
<evidence type="ECO:0000259" key="2">
    <source>
        <dbReference type="Pfam" id="PF13395"/>
    </source>
</evidence>
<evidence type="ECO:0000313" key="3">
    <source>
        <dbReference type="EMBL" id="ALM76054.1"/>
    </source>
</evidence>
<evidence type="ECO:0000313" key="4">
    <source>
        <dbReference type="Proteomes" id="UP000066042"/>
    </source>
</evidence>
<dbReference type="InterPro" id="IPR003615">
    <property type="entry name" value="HNH_nuc"/>
</dbReference>